<evidence type="ECO:0000256" key="2">
    <source>
        <dbReference type="SAM" id="SignalP"/>
    </source>
</evidence>
<evidence type="ECO:0000313" key="4">
    <source>
        <dbReference type="Proteomes" id="UP000298663"/>
    </source>
</evidence>
<accession>A0A4U5PHK1</accession>
<organism evidence="3 4">
    <name type="scientific">Steinernema carpocapsae</name>
    <name type="common">Entomopathogenic nematode</name>
    <dbReference type="NCBI Taxonomy" id="34508"/>
    <lineage>
        <taxon>Eukaryota</taxon>
        <taxon>Metazoa</taxon>
        <taxon>Ecdysozoa</taxon>
        <taxon>Nematoda</taxon>
        <taxon>Chromadorea</taxon>
        <taxon>Rhabditida</taxon>
        <taxon>Tylenchina</taxon>
        <taxon>Panagrolaimomorpha</taxon>
        <taxon>Strongyloidoidea</taxon>
        <taxon>Steinernematidae</taxon>
        <taxon>Steinernema</taxon>
    </lineage>
</organism>
<evidence type="ECO:0000313" key="3">
    <source>
        <dbReference type="EMBL" id="TKR96000.1"/>
    </source>
</evidence>
<keyword evidence="4" id="KW-1185">Reference proteome</keyword>
<feature type="signal peptide" evidence="2">
    <location>
        <begin position="1"/>
        <end position="23"/>
    </location>
</feature>
<name>A0A4U5PHK1_STECR</name>
<dbReference type="AlphaFoldDB" id="A0A4U5PHK1"/>
<sequence length="116" mass="12140">MRKISSTHTHLLHLLLGISGSSAAATAAAGGASRLFAVSFFFFFLHGAPLNPCDLIDCFSRLLAADPPSVDAAVVDLPLDHHRASKHKLELPSASDPAASETAGRSREAANSHARV</sequence>
<gene>
    <name evidence="3" type="ORF">L596_010083</name>
</gene>
<feature type="chain" id="PRO_5020491194" description="Secreted protein" evidence="2">
    <location>
        <begin position="24"/>
        <end position="116"/>
    </location>
</feature>
<dbReference type="Proteomes" id="UP000298663">
    <property type="component" value="Unassembled WGS sequence"/>
</dbReference>
<dbReference type="EMBL" id="AZBU02000002">
    <property type="protein sequence ID" value="TKR96000.1"/>
    <property type="molecule type" value="Genomic_DNA"/>
</dbReference>
<keyword evidence="2" id="KW-0732">Signal</keyword>
<evidence type="ECO:0008006" key="5">
    <source>
        <dbReference type="Google" id="ProtNLM"/>
    </source>
</evidence>
<proteinExistence type="predicted"/>
<feature type="region of interest" description="Disordered" evidence="1">
    <location>
        <begin position="86"/>
        <end position="116"/>
    </location>
</feature>
<protein>
    <recommendedName>
        <fullName evidence="5">Secreted protein</fullName>
    </recommendedName>
</protein>
<evidence type="ECO:0000256" key="1">
    <source>
        <dbReference type="SAM" id="MobiDB-lite"/>
    </source>
</evidence>
<reference evidence="3 4" key="2">
    <citation type="journal article" date="2019" name="G3 (Bethesda)">
        <title>Hybrid Assembly of the Genome of the Entomopathogenic Nematode Steinernema carpocapsae Identifies the X-Chromosome.</title>
        <authorList>
            <person name="Serra L."/>
            <person name="Macchietto M."/>
            <person name="Macias-Munoz A."/>
            <person name="McGill C.J."/>
            <person name="Rodriguez I.M."/>
            <person name="Rodriguez B."/>
            <person name="Murad R."/>
            <person name="Mortazavi A."/>
        </authorList>
    </citation>
    <scope>NUCLEOTIDE SEQUENCE [LARGE SCALE GENOMIC DNA]</scope>
    <source>
        <strain evidence="3 4">ALL</strain>
    </source>
</reference>
<reference evidence="3 4" key="1">
    <citation type="journal article" date="2015" name="Genome Biol.">
        <title>Comparative genomics of Steinernema reveals deeply conserved gene regulatory networks.</title>
        <authorList>
            <person name="Dillman A.R."/>
            <person name="Macchietto M."/>
            <person name="Porter C.F."/>
            <person name="Rogers A."/>
            <person name="Williams B."/>
            <person name="Antoshechkin I."/>
            <person name="Lee M.M."/>
            <person name="Goodwin Z."/>
            <person name="Lu X."/>
            <person name="Lewis E.E."/>
            <person name="Goodrich-Blair H."/>
            <person name="Stock S.P."/>
            <person name="Adams B.J."/>
            <person name="Sternberg P.W."/>
            <person name="Mortazavi A."/>
        </authorList>
    </citation>
    <scope>NUCLEOTIDE SEQUENCE [LARGE SCALE GENOMIC DNA]</scope>
    <source>
        <strain evidence="3 4">ALL</strain>
    </source>
</reference>
<comment type="caution">
    <text evidence="3">The sequence shown here is derived from an EMBL/GenBank/DDBJ whole genome shotgun (WGS) entry which is preliminary data.</text>
</comment>